<dbReference type="CDD" id="cd11378">
    <property type="entry name" value="DUF296"/>
    <property type="match status" value="1"/>
</dbReference>
<dbReference type="EMBL" id="VOHS01000059">
    <property type="protein sequence ID" value="TWV93031.1"/>
    <property type="molecule type" value="Genomic_DNA"/>
</dbReference>
<dbReference type="Pfam" id="PF03479">
    <property type="entry name" value="PCC"/>
    <property type="match status" value="1"/>
</dbReference>
<proteinExistence type="predicted"/>
<dbReference type="PIRSF" id="PIRSF016702">
    <property type="entry name" value="DNA_bp_PD1"/>
    <property type="match status" value="1"/>
</dbReference>
<dbReference type="PANTHER" id="PTHR34988:SF1">
    <property type="entry name" value="DNA-BINDING PROTEIN"/>
    <property type="match status" value="1"/>
</dbReference>
<dbReference type="RefSeq" id="WP_146308078.1">
    <property type="nucleotide sequence ID" value="NZ_VOHS01000059.1"/>
</dbReference>
<dbReference type="GO" id="GO:0003677">
    <property type="term" value="F:DNA binding"/>
    <property type="evidence" value="ECO:0007669"/>
    <property type="project" value="UniProtKB-KW"/>
</dbReference>
<dbReference type="OrthoDB" id="9798999at2"/>
<comment type="caution">
    <text evidence="3">The sequence shown here is derived from an EMBL/GenBank/DDBJ whole genome shotgun (WGS) entry which is preliminary data.</text>
</comment>
<evidence type="ECO:0000259" key="2">
    <source>
        <dbReference type="PROSITE" id="PS51742"/>
    </source>
</evidence>
<keyword evidence="4" id="KW-1185">Reference proteome</keyword>
<keyword evidence="3" id="KW-0238">DNA-binding</keyword>
<dbReference type="Proteomes" id="UP000318815">
    <property type="component" value="Unassembled WGS sequence"/>
</dbReference>
<dbReference type="Gene3D" id="3.30.1330.80">
    <property type="entry name" value="Hypothetical protein, similar to alpha- acetolactate decarboxylase, domain 2"/>
    <property type="match status" value="1"/>
</dbReference>
<dbReference type="InterPro" id="IPR025707">
    <property type="entry name" value="DNA_bp_PD1"/>
</dbReference>
<feature type="chain" id="PRO_5022994040" evidence="1">
    <location>
        <begin position="21"/>
        <end position="161"/>
    </location>
</feature>
<organism evidence="3 4">
    <name type="scientific">Chitinophaga pinensis</name>
    <dbReference type="NCBI Taxonomy" id="79329"/>
    <lineage>
        <taxon>Bacteria</taxon>
        <taxon>Pseudomonadati</taxon>
        <taxon>Bacteroidota</taxon>
        <taxon>Chitinophagia</taxon>
        <taxon>Chitinophagales</taxon>
        <taxon>Chitinophagaceae</taxon>
        <taxon>Chitinophaga</taxon>
    </lineage>
</organism>
<feature type="domain" description="PPC" evidence="2">
    <location>
        <begin position="25"/>
        <end position="160"/>
    </location>
</feature>
<sequence length="161" mass="17730">MKKIAYLLIQLLSAGLAANAQTPYVKVPAGYLMVLQQGDDLFAQLEAFMLKEKIPAANFTGMGFVNAKFGFFNQQTKQYDPRSFDNVELASMQGSVAWQQDSVSIHAHGVVTDSTFQAYGGHLLGATVSTGSLEIMITVHDKRFKRVKDEKIGANVLQLRE</sequence>
<dbReference type="AlphaFoldDB" id="A0A5C6LP52"/>
<evidence type="ECO:0000313" key="3">
    <source>
        <dbReference type="EMBL" id="TWV93031.1"/>
    </source>
</evidence>
<feature type="signal peptide" evidence="1">
    <location>
        <begin position="1"/>
        <end position="20"/>
    </location>
</feature>
<evidence type="ECO:0000313" key="4">
    <source>
        <dbReference type="Proteomes" id="UP000318815"/>
    </source>
</evidence>
<evidence type="ECO:0000256" key="1">
    <source>
        <dbReference type="SAM" id="SignalP"/>
    </source>
</evidence>
<protein>
    <submittedName>
        <fullName evidence="3">DNA-binding protein</fullName>
    </submittedName>
</protein>
<keyword evidence="1" id="KW-0732">Signal</keyword>
<reference evidence="3 4" key="1">
    <citation type="submission" date="2019-08" db="EMBL/GenBank/DDBJ databases">
        <title>Whole genome sequencing of chitin degrading bacteria Chitinophaga pinensis YS16.</title>
        <authorList>
            <person name="Singh R.P."/>
            <person name="Manchanda G."/>
            <person name="Maurya I.K."/>
            <person name="Joshi N.K."/>
            <person name="Srivastava A.K."/>
        </authorList>
    </citation>
    <scope>NUCLEOTIDE SEQUENCE [LARGE SCALE GENOMIC DNA]</scope>
    <source>
        <strain evidence="3 4">YS-16</strain>
    </source>
</reference>
<accession>A0A5C6LP52</accession>
<dbReference type="PROSITE" id="PS51742">
    <property type="entry name" value="PPC"/>
    <property type="match status" value="1"/>
</dbReference>
<gene>
    <name evidence="3" type="ORF">FEF09_27540</name>
</gene>
<dbReference type="InterPro" id="IPR005175">
    <property type="entry name" value="PPC_dom"/>
</dbReference>
<dbReference type="SUPFAM" id="SSF117856">
    <property type="entry name" value="AF0104/ALDC/Ptd012-like"/>
    <property type="match status" value="1"/>
</dbReference>
<name>A0A5C6LP52_9BACT</name>
<dbReference type="PANTHER" id="PTHR34988">
    <property type="entry name" value="PROTEIN, PUTATIVE-RELATED"/>
    <property type="match status" value="1"/>
</dbReference>